<name>A0A2L2XZF1_PARTP</name>
<dbReference type="InterPro" id="IPR055142">
    <property type="entry name" value="ZER1-like_C"/>
</dbReference>
<dbReference type="PANTHER" id="PTHR12904">
    <property type="match status" value="1"/>
</dbReference>
<dbReference type="KEGG" id="ptep:107442190"/>
<evidence type="ECO:0000259" key="3">
    <source>
        <dbReference type="Pfam" id="PF25013"/>
    </source>
</evidence>
<organism evidence="4">
    <name type="scientific">Parasteatoda tepidariorum</name>
    <name type="common">Common house spider</name>
    <name type="synonym">Achaearanea tepidariorum</name>
    <dbReference type="NCBI Taxonomy" id="114398"/>
    <lineage>
        <taxon>Eukaryota</taxon>
        <taxon>Metazoa</taxon>
        <taxon>Ecdysozoa</taxon>
        <taxon>Arthropoda</taxon>
        <taxon>Chelicerata</taxon>
        <taxon>Arachnida</taxon>
        <taxon>Araneae</taxon>
        <taxon>Araneomorphae</taxon>
        <taxon>Entelegynae</taxon>
        <taxon>Araneoidea</taxon>
        <taxon>Theridiidae</taxon>
        <taxon>Parasteatoda</taxon>
    </lineage>
</organism>
<dbReference type="RefSeq" id="XP_021002485.1">
    <property type="nucleotide sequence ID" value="XM_021146826.3"/>
</dbReference>
<dbReference type="OrthoDB" id="5783533at2759"/>
<keyword evidence="1" id="KW-0833">Ubl conjugation pathway</keyword>
<feature type="domain" description="Protein zer-1 homolog-like C-terminal" evidence="2">
    <location>
        <begin position="382"/>
        <end position="729"/>
    </location>
</feature>
<dbReference type="AlphaFoldDB" id="A0A2L2XZF1"/>
<accession>A0A2L2XZF1</accession>
<dbReference type="InterPro" id="IPR056845">
    <property type="entry name" value="LRR_Zer-1"/>
</dbReference>
<evidence type="ECO:0000256" key="1">
    <source>
        <dbReference type="ARBA" id="ARBA00022786"/>
    </source>
</evidence>
<dbReference type="Pfam" id="PF25013">
    <property type="entry name" value="LRR_Zer-1"/>
    <property type="match status" value="1"/>
</dbReference>
<feature type="domain" description="Zer-1-like leucine-rich repeats region" evidence="3">
    <location>
        <begin position="178"/>
        <end position="282"/>
    </location>
</feature>
<dbReference type="InterPro" id="IPR032675">
    <property type="entry name" value="LRR_dom_sf"/>
</dbReference>
<dbReference type="InterPro" id="IPR016024">
    <property type="entry name" value="ARM-type_fold"/>
</dbReference>
<dbReference type="Pfam" id="PF22964">
    <property type="entry name" value="ZER1-like_2nd"/>
    <property type="match status" value="1"/>
</dbReference>
<dbReference type="GeneID" id="107442190"/>
<reference evidence="4" key="1">
    <citation type="journal article" date="2016" name="Mol. Ecol. Resour.">
        <title>Evaluation of the impact of RNA preservation methods of spiders for de novo transcriptome assembly.</title>
        <authorList>
            <person name="Kono N."/>
            <person name="Nakamura H."/>
            <person name="Ito Y."/>
            <person name="Tomita M."/>
            <person name="Arakawa K."/>
        </authorList>
    </citation>
    <scope>NUCLEOTIDE SEQUENCE</scope>
    <source>
        <tissue evidence="4">Whole body</tissue>
    </source>
</reference>
<evidence type="ECO:0000313" key="4">
    <source>
        <dbReference type="EMBL" id="LAA00390.1"/>
    </source>
</evidence>
<dbReference type="OMA" id="AYRSFHP"/>
<dbReference type="SUPFAM" id="SSF52047">
    <property type="entry name" value="RNI-like"/>
    <property type="match status" value="1"/>
</dbReference>
<dbReference type="SUPFAM" id="SSF48371">
    <property type="entry name" value="ARM repeat"/>
    <property type="match status" value="1"/>
</dbReference>
<dbReference type="PANTHER" id="PTHR12904:SF22">
    <property type="entry name" value="ZYG-11 FAMILY MEMBER B, CELL CYCLE REGULATOR"/>
    <property type="match status" value="1"/>
</dbReference>
<proteinExistence type="evidence at transcript level"/>
<dbReference type="EMBL" id="IAAA01007324">
    <property type="protein sequence ID" value="LAA00392.1"/>
    <property type="molecule type" value="mRNA"/>
</dbReference>
<dbReference type="GO" id="GO:0031462">
    <property type="term" value="C:Cul2-RING ubiquitin ligase complex"/>
    <property type="evidence" value="ECO:0007669"/>
    <property type="project" value="TreeGrafter"/>
</dbReference>
<dbReference type="InterPro" id="IPR051341">
    <property type="entry name" value="Zyg-11_UBL_adapter"/>
</dbReference>
<dbReference type="InterPro" id="IPR011989">
    <property type="entry name" value="ARM-like"/>
</dbReference>
<dbReference type="Gene3D" id="3.80.10.10">
    <property type="entry name" value="Ribonuclease Inhibitor"/>
    <property type="match status" value="1"/>
</dbReference>
<sequence>MYESPETLQQLCLNFICQNISSVCSTIEDLNANTLKYVFNNPFMCFPPALSQQLFQKFDEQTFTDQLLTIFDSSVTRLSQVYIQNASKLTTKGLRILRSHKISELAVIKLTNVTVNELIGCLDEWTLKNLRILNVSNSSFVNSEKVRVVIALSKLESLRVLDVSNTDFNSQGLEIVADYLKCLESLNISKTKVSDITPLKKCKERLKYLNLYGLGIYNSKSLPVIFKLYELQHLDISEDKDDHLQILEIPMGSATITKAQLCEFIENPNSLPKLQSLDISGNSNIDINSLKIFLSNHLKIKFLGLMENDICQDDMFSRSCNPKLVVTGYATQVQVLESLKRYMQRQSYLQKSLCYLYSDLQNLSEPRLDIIKLVLRGMKSFPDVLGIQMAATACLYNLTKVSTRLHTHWLRKVVECTLSAMENFPNQKQLQKNALLTLCSDRMLQDVTFDRYHCAELVMNSLLTFDDPAMNRMSVAICSILAARISTVETSNLGAKSGYMRRLLDIVRSKAYSGDIDIMMKFTLSALWNLTDESPRTCNVFLELGGLQLFLDVLMRFIGESSVETKVLGLMNNIAEVRDLRKNLMQDDFMLALWSLLQSEHIDVSYFAAGIVAHIASEGESFWTCTSVKYEEMVNGLGNAVLSWNVPATEMVAYRSFNPFYPLFFCFSAHQVQLWAAWAVHHVCLKNPKRYCKMLHEEGGEDILKALVLNPALHESVHNICSDILKIVKQDFLCTKSYENQRESFV</sequence>
<evidence type="ECO:0000259" key="2">
    <source>
        <dbReference type="Pfam" id="PF22964"/>
    </source>
</evidence>
<protein>
    <submittedName>
        <fullName evidence="4">Protein zyg-11 homolog B-like</fullName>
    </submittedName>
</protein>
<dbReference type="EMBL" id="IAAA01007322">
    <property type="protein sequence ID" value="LAA00385.1"/>
    <property type="molecule type" value="mRNA"/>
</dbReference>
<dbReference type="Gene3D" id="1.25.10.10">
    <property type="entry name" value="Leucine-rich Repeat Variant"/>
    <property type="match status" value="1"/>
</dbReference>
<dbReference type="EMBL" id="IAAA01007323">
    <property type="protein sequence ID" value="LAA00390.1"/>
    <property type="molecule type" value="mRNA"/>
</dbReference>